<dbReference type="Proteomes" id="UP000321580">
    <property type="component" value="Unassembled WGS sequence"/>
</dbReference>
<protein>
    <submittedName>
        <fullName evidence="2">VOC family protein</fullName>
    </submittedName>
</protein>
<keyword evidence="3" id="KW-1185">Reference proteome</keyword>
<accession>A0A5C6S7F9</accession>
<dbReference type="CDD" id="cd07263">
    <property type="entry name" value="VOC_like"/>
    <property type="match status" value="1"/>
</dbReference>
<dbReference type="PANTHER" id="PTHR36437">
    <property type="entry name" value="GLYOXALASE/BLEOMYCIN RESISTANCE PROTEIN/DIOXYGENASE"/>
    <property type="match status" value="1"/>
</dbReference>
<dbReference type="AlphaFoldDB" id="A0A5C6S7F9"/>
<dbReference type="PANTHER" id="PTHR36437:SF2">
    <property type="entry name" value="GLYOXALASE_BLEOMYCIN RESISTANCE PROTEIN_DIOXYGENASE"/>
    <property type="match status" value="1"/>
</dbReference>
<evidence type="ECO:0000313" key="3">
    <source>
        <dbReference type="Proteomes" id="UP000321580"/>
    </source>
</evidence>
<dbReference type="InterPro" id="IPR004360">
    <property type="entry name" value="Glyas_Fos-R_dOase_dom"/>
</dbReference>
<comment type="caution">
    <text evidence="2">The sequence shown here is derived from an EMBL/GenBank/DDBJ whole genome shotgun (WGS) entry which is preliminary data.</text>
</comment>
<dbReference type="EMBL" id="VOOR01000001">
    <property type="protein sequence ID" value="TXB70293.1"/>
    <property type="molecule type" value="Genomic_DNA"/>
</dbReference>
<organism evidence="2 3">
    <name type="scientific">Phaeodactylibacter luteus</name>
    <dbReference type="NCBI Taxonomy" id="1564516"/>
    <lineage>
        <taxon>Bacteria</taxon>
        <taxon>Pseudomonadati</taxon>
        <taxon>Bacteroidota</taxon>
        <taxon>Saprospiria</taxon>
        <taxon>Saprospirales</taxon>
        <taxon>Haliscomenobacteraceae</taxon>
        <taxon>Phaeodactylibacter</taxon>
    </lineage>
</organism>
<dbReference type="OrthoDB" id="9794917at2"/>
<evidence type="ECO:0000259" key="1">
    <source>
        <dbReference type="PROSITE" id="PS51819"/>
    </source>
</evidence>
<reference evidence="2 3" key="1">
    <citation type="submission" date="2019-08" db="EMBL/GenBank/DDBJ databases">
        <title>Genome of Phaeodactylibacter luteus.</title>
        <authorList>
            <person name="Bowman J.P."/>
        </authorList>
    </citation>
    <scope>NUCLEOTIDE SEQUENCE [LARGE SCALE GENOMIC DNA]</scope>
    <source>
        <strain evidence="2 3">KCTC 42180</strain>
    </source>
</reference>
<dbReference type="PROSITE" id="PS51819">
    <property type="entry name" value="VOC"/>
    <property type="match status" value="1"/>
</dbReference>
<feature type="domain" description="VOC" evidence="1">
    <location>
        <begin position="4"/>
        <end position="129"/>
    </location>
</feature>
<dbReference type="Gene3D" id="3.10.180.10">
    <property type="entry name" value="2,3-Dihydroxybiphenyl 1,2-Dioxygenase, domain 1"/>
    <property type="match status" value="1"/>
</dbReference>
<evidence type="ECO:0000313" key="2">
    <source>
        <dbReference type="EMBL" id="TXB70293.1"/>
    </source>
</evidence>
<dbReference type="RefSeq" id="WP_147165525.1">
    <property type="nucleotide sequence ID" value="NZ_VOOR01000001.1"/>
</dbReference>
<dbReference type="Pfam" id="PF00903">
    <property type="entry name" value="Glyoxalase"/>
    <property type="match status" value="1"/>
</dbReference>
<dbReference type="InterPro" id="IPR037523">
    <property type="entry name" value="VOC_core"/>
</dbReference>
<dbReference type="InterPro" id="IPR029068">
    <property type="entry name" value="Glyas_Bleomycin-R_OHBP_Dase"/>
</dbReference>
<dbReference type="SUPFAM" id="SSF54593">
    <property type="entry name" value="Glyoxalase/Bleomycin resistance protein/Dihydroxybiphenyl dioxygenase"/>
    <property type="match status" value="1"/>
</dbReference>
<proteinExistence type="predicted"/>
<name>A0A5C6S7F9_9BACT</name>
<sequence>MKQHLGRIALLVDDYDHAIAYFTQKLGFDLLEDTPLSPEKRWVVVRPAGAGPGCELLLAKAKNEAQRSYIGQQGGGRVFLFLYTDNFDRDYQRYLAAGVDFEEAPRTEPYGKVAVFRDLYGNRWDFIELQQQPAGNPD</sequence>
<gene>
    <name evidence="2" type="ORF">FRY97_00905</name>
</gene>